<keyword evidence="2" id="KW-1185">Reference proteome</keyword>
<dbReference type="EMBL" id="CCKQ01010919">
    <property type="protein sequence ID" value="CDW82443.1"/>
    <property type="molecule type" value="Genomic_DNA"/>
</dbReference>
<accession>A0A078ANC6</accession>
<evidence type="ECO:0000313" key="2">
    <source>
        <dbReference type="Proteomes" id="UP000039865"/>
    </source>
</evidence>
<gene>
    <name evidence="1" type="primary">Contig5531.g5915</name>
    <name evidence="1" type="ORF">STYLEM_11476</name>
</gene>
<proteinExistence type="predicted"/>
<protein>
    <submittedName>
        <fullName evidence="1">Uncharacterized protein</fullName>
    </submittedName>
</protein>
<sequence length="413" mass="48488">MKVRNKAVNKTSQRARVVENVQQKNQIGDNIALIEDQSDMKMRMDLVSPNIEQPQPQNNLDNLDQGLSQQIERNDRIRALPYQISSKMGFQESQSLDNLDLEEDEPSVTYSNEEDSNILPIQQLIEQQHKSIQAKPYVRDFSSQTKDQLFLANQKKFQNSITQTDAIDQLVIQQQEQQQMAIPLEIKQCNHNNLMNQSLYQTSKEEPQIYQKYKIQLQRINERPCITLEYVNRLNKKLFIIQNQQGDIFNLSLDEWHNFYQNLDQVNKLIDQCRHLQDKFGLLYKIVQQNGFPTQMAAGIFQGAIQYIYQQAYKQILVFKDVGQIYLDFQSTFNKNNQSMGIVLTLEEWILMTNELSLIDAYFRTNSIDEEPIIQKPIANIFRAEPEPQYATATTQQECQSNNIQYIQKLYFY</sequence>
<evidence type="ECO:0000313" key="1">
    <source>
        <dbReference type="EMBL" id="CDW82443.1"/>
    </source>
</evidence>
<organism evidence="1 2">
    <name type="scientific">Stylonychia lemnae</name>
    <name type="common">Ciliate</name>
    <dbReference type="NCBI Taxonomy" id="5949"/>
    <lineage>
        <taxon>Eukaryota</taxon>
        <taxon>Sar</taxon>
        <taxon>Alveolata</taxon>
        <taxon>Ciliophora</taxon>
        <taxon>Intramacronucleata</taxon>
        <taxon>Spirotrichea</taxon>
        <taxon>Stichotrichia</taxon>
        <taxon>Sporadotrichida</taxon>
        <taxon>Oxytrichidae</taxon>
        <taxon>Stylonychinae</taxon>
        <taxon>Stylonychia</taxon>
    </lineage>
</organism>
<name>A0A078ANC6_STYLE</name>
<dbReference type="InParanoid" id="A0A078ANC6"/>
<dbReference type="AlphaFoldDB" id="A0A078ANC6"/>
<reference evidence="1 2" key="1">
    <citation type="submission" date="2014-06" db="EMBL/GenBank/DDBJ databases">
        <authorList>
            <person name="Swart Estienne"/>
        </authorList>
    </citation>
    <scope>NUCLEOTIDE SEQUENCE [LARGE SCALE GENOMIC DNA]</scope>
    <source>
        <strain evidence="1 2">130c</strain>
    </source>
</reference>
<dbReference type="Proteomes" id="UP000039865">
    <property type="component" value="Unassembled WGS sequence"/>
</dbReference>